<evidence type="ECO:0000313" key="3">
    <source>
        <dbReference type="EMBL" id="TNJ29484.1"/>
    </source>
</evidence>
<dbReference type="SUPFAM" id="SSF64356">
    <property type="entry name" value="SNARE-like"/>
    <property type="match status" value="1"/>
</dbReference>
<sequence length="301" mass="32690">MTIIAVGLLDLEGVPAVVRSYRAEVNLLTAWDALSRHLSSATSTARLTGAITLEDGSLLYRACGELYLAILCTRDANLVETEEVVTVLLSLLEALGPLKRNSALFDALFAIDETILYGTVDRPVTVAGVQERLRMHSEAEDRANEERLRKEAEAERIRKAREAELAARRGEPTGALGLLSRAKGWLLGEKPQKKEWGHGVPEEELRKMRMRSQGASAAARSSSSSDDSDDSGDDSERSWDEQPSSTPASKSVSTVEPMKPKTTPESKPLATLGSSESSESEPRAPVPQPSVTKGITLPKRR</sequence>
<gene>
    <name evidence="3" type="ORF">GMRT_10223</name>
</gene>
<evidence type="ECO:0000256" key="2">
    <source>
        <dbReference type="SAM" id="MobiDB-lite"/>
    </source>
</evidence>
<feature type="compositionally biased region" description="Polar residues" evidence="2">
    <location>
        <begin position="242"/>
        <end position="254"/>
    </location>
</feature>
<dbReference type="EMBL" id="VDLU01000001">
    <property type="protein sequence ID" value="TNJ29484.1"/>
    <property type="molecule type" value="Genomic_DNA"/>
</dbReference>
<feature type="region of interest" description="Disordered" evidence="2">
    <location>
        <begin position="190"/>
        <end position="301"/>
    </location>
</feature>
<evidence type="ECO:0000313" key="4">
    <source>
        <dbReference type="Proteomes" id="UP000315496"/>
    </source>
</evidence>
<reference evidence="3 4" key="1">
    <citation type="submission" date="2019-05" db="EMBL/GenBank/DDBJ databases">
        <title>The compact genome of Giardia muris reveals important steps in the evolution of intestinal protozoan parasites.</title>
        <authorList>
            <person name="Xu F."/>
            <person name="Jimenez-Gonzalez A."/>
            <person name="Einarsson E."/>
            <person name="Astvaldsson A."/>
            <person name="Peirasmaki D."/>
            <person name="Eckmann L."/>
            <person name="Andersson J.O."/>
            <person name="Svard S.G."/>
            <person name="Jerlstrom-Hultqvist J."/>
        </authorList>
    </citation>
    <scope>NUCLEOTIDE SEQUENCE [LARGE SCALE GENOMIC DNA]</scope>
    <source>
        <strain evidence="3 4">Roberts-Thomson</strain>
    </source>
</reference>
<feature type="compositionally biased region" description="Low complexity" evidence="2">
    <location>
        <begin position="214"/>
        <end position="225"/>
    </location>
</feature>
<proteinExistence type="predicted"/>
<evidence type="ECO:0000256" key="1">
    <source>
        <dbReference type="SAM" id="Coils"/>
    </source>
</evidence>
<feature type="coiled-coil region" evidence="1">
    <location>
        <begin position="135"/>
        <end position="163"/>
    </location>
</feature>
<name>A0A4Z1SUG6_GIAMU</name>
<feature type="compositionally biased region" description="Basic and acidic residues" evidence="2">
    <location>
        <begin position="190"/>
        <end position="207"/>
    </location>
</feature>
<accession>A0A4Z1SUG6</accession>
<organism evidence="3 4">
    <name type="scientific">Giardia muris</name>
    <dbReference type="NCBI Taxonomy" id="5742"/>
    <lineage>
        <taxon>Eukaryota</taxon>
        <taxon>Metamonada</taxon>
        <taxon>Diplomonadida</taxon>
        <taxon>Hexamitidae</taxon>
        <taxon>Giardiinae</taxon>
        <taxon>Giardia</taxon>
    </lineage>
</organism>
<comment type="caution">
    <text evidence="3">The sequence shown here is derived from an EMBL/GenBank/DDBJ whole genome shotgun (WGS) entry which is preliminary data.</text>
</comment>
<keyword evidence="4" id="KW-1185">Reference proteome</keyword>
<dbReference type="InterPro" id="IPR011012">
    <property type="entry name" value="Longin-like_dom_sf"/>
</dbReference>
<protein>
    <submittedName>
        <fullName evidence="3">Coatomer delta subunit</fullName>
    </submittedName>
</protein>
<dbReference type="VEuPathDB" id="GiardiaDB:GMRT_10223"/>
<dbReference type="Proteomes" id="UP000315496">
    <property type="component" value="Chromosome 1"/>
</dbReference>
<keyword evidence="1" id="KW-0175">Coiled coil</keyword>
<dbReference type="OrthoDB" id="10257839at2759"/>
<dbReference type="AlphaFoldDB" id="A0A4Z1SUG6"/>